<keyword evidence="2" id="KW-1133">Transmembrane helix</keyword>
<dbReference type="AlphaFoldDB" id="A0A328P1Y1"/>
<name>A0A328P1Y1_9GAMM</name>
<evidence type="ECO:0000256" key="3">
    <source>
        <dbReference type="SAM" id="SignalP"/>
    </source>
</evidence>
<keyword evidence="5" id="KW-1185">Reference proteome</keyword>
<dbReference type="EMBL" id="NFZS01000002">
    <property type="protein sequence ID" value="RAO76180.1"/>
    <property type="molecule type" value="Genomic_DNA"/>
</dbReference>
<keyword evidence="2" id="KW-0472">Membrane</keyword>
<comment type="similarity">
    <text evidence="1">Belongs to the SCO1/2 family.</text>
</comment>
<feature type="transmembrane region" description="Helical" evidence="2">
    <location>
        <begin position="232"/>
        <end position="253"/>
    </location>
</feature>
<organism evidence="4 5">
    <name type="scientific">Dyella jiangningensis</name>
    <dbReference type="NCBI Taxonomy" id="1379159"/>
    <lineage>
        <taxon>Bacteria</taxon>
        <taxon>Pseudomonadati</taxon>
        <taxon>Pseudomonadota</taxon>
        <taxon>Gammaproteobacteria</taxon>
        <taxon>Lysobacterales</taxon>
        <taxon>Rhodanobacteraceae</taxon>
        <taxon>Dyella</taxon>
    </lineage>
</organism>
<dbReference type="Gene3D" id="3.40.30.10">
    <property type="entry name" value="Glutaredoxin"/>
    <property type="match status" value="1"/>
</dbReference>
<feature type="chain" id="PRO_5016267940" description="SCO family protein" evidence="3">
    <location>
        <begin position="18"/>
        <end position="257"/>
    </location>
</feature>
<dbReference type="Pfam" id="PF02630">
    <property type="entry name" value="SCO1-SenC"/>
    <property type="match status" value="1"/>
</dbReference>
<dbReference type="CDD" id="cd02968">
    <property type="entry name" value="SCO"/>
    <property type="match status" value="1"/>
</dbReference>
<evidence type="ECO:0008006" key="6">
    <source>
        <dbReference type="Google" id="ProtNLM"/>
    </source>
</evidence>
<dbReference type="Proteomes" id="UP000248926">
    <property type="component" value="Unassembled WGS sequence"/>
</dbReference>
<evidence type="ECO:0000313" key="5">
    <source>
        <dbReference type="Proteomes" id="UP000248926"/>
    </source>
</evidence>
<dbReference type="InterPro" id="IPR036249">
    <property type="entry name" value="Thioredoxin-like_sf"/>
</dbReference>
<sequence length="257" mass="28024">MTARLLLLLALSLLCGAAMPPADLDRRAGFDQHLGAQLPLQVALRDGGDVMATLQARAHGRPMAIALGYLDCTHLCDTVMQSLAHALAHAGLQPGRDLEVLFLSIDPREGADAATRAAQHLTRIEPAALPARWQYLRAAPDALREITQPLGFRYFRDERLNEYVHPAGVVVVTPQGKVSRYLFGVEYQPHTLRLAVVEASRGAVGSLTDRLVLLCCGYDPTTGRYTLLIGKVMQLLGVTFAAALFTAAAWHAWRRRA</sequence>
<protein>
    <recommendedName>
        <fullName evidence="6">SCO family protein</fullName>
    </recommendedName>
</protein>
<dbReference type="SUPFAM" id="SSF52833">
    <property type="entry name" value="Thioredoxin-like"/>
    <property type="match status" value="1"/>
</dbReference>
<dbReference type="InterPro" id="IPR003782">
    <property type="entry name" value="SCO1/SenC"/>
</dbReference>
<dbReference type="OrthoDB" id="9786756at2"/>
<dbReference type="RefSeq" id="WP_111983127.1">
    <property type="nucleotide sequence ID" value="NZ_NFZS01000002.1"/>
</dbReference>
<gene>
    <name evidence="4" type="ORF">CA260_10805</name>
</gene>
<proteinExistence type="inferred from homology"/>
<evidence type="ECO:0000256" key="2">
    <source>
        <dbReference type="SAM" id="Phobius"/>
    </source>
</evidence>
<reference evidence="4 5" key="1">
    <citation type="journal article" date="2018" name="Genet. Mol. Biol.">
        <title>The genome sequence of Dyella jiangningensis FCAV SCS01 from a lignocellulose-decomposing microbial consortium metagenome reveals potential for biotechnological applications.</title>
        <authorList>
            <person name="Desiderato J.G."/>
            <person name="Alvarenga D.O."/>
            <person name="Constancio M.T.L."/>
            <person name="Alves L.M.C."/>
            <person name="Varani A.M."/>
        </authorList>
    </citation>
    <scope>NUCLEOTIDE SEQUENCE [LARGE SCALE GENOMIC DNA]</scope>
    <source>
        <strain evidence="4 5">FCAV SCS01</strain>
    </source>
</reference>
<feature type="signal peptide" evidence="3">
    <location>
        <begin position="1"/>
        <end position="17"/>
    </location>
</feature>
<keyword evidence="3" id="KW-0732">Signal</keyword>
<accession>A0A328P1Y1</accession>
<evidence type="ECO:0000256" key="1">
    <source>
        <dbReference type="ARBA" id="ARBA00010996"/>
    </source>
</evidence>
<evidence type="ECO:0000313" key="4">
    <source>
        <dbReference type="EMBL" id="RAO76180.1"/>
    </source>
</evidence>
<keyword evidence="2" id="KW-0812">Transmembrane</keyword>
<comment type="caution">
    <text evidence="4">The sequence shown here is derived from an EMBL/GenBank/DDBJ whole genome shotgun (WGS) entry which is preliminary data.</text>
</comment>